<dbReference type="EMBL" id="JAXDAE010000016">
    <property type="protein sequence ID" value="MDY2588391.1"/>
    <property type="molecule type" value="Genomic_DNA"/>
</dbReference>
<feature type="transmembrane region" description="Helical" evidence="2">
    <location>
        <begin position="90"/>
        <end position="110"/>
    </location>
</feature>
<evidence type="ECO:0000313" key="5">
    <source>
        <dbReference type="Proteomes" id="UP001285855"/>
    </source>
</evidence>
<dbReference type="Pfam" id="PF10099">
    <property type="entry name" value="RskA_C"/>
    <property type="match status" value="1"/>
</dbReference>
<dbReference type="Proteomes" id="UP001285855">
    <property type="component" value="Unassembled WGS sequence"/>
</dbReference>
<name>A0ABU5EU05_9FLAO</name>
<dbReference type="RefSeq" id="WP_320556739.1">
    <property type="nucleotide sequence ID" value="NZ_JAXDAE010000016.1"/>
</dbReference>
<organism evidence="4 5">
    <name type="scientific">Winogradskyella aquimaris</name>
    <dbReference type="NCBI Taxonomy" id="864074"/>
    <lineage>
        <taxon>Bacteria</taxon>
        <taxon>Pseudomonadati</taxon>
        <taxon>Bacteroidota</taxon>
        <taxon>Flavobacteriia</taxon>
        <taxon>Flavobacteriales</taxon>
        <taxon>Flavobacteriaceae</taxon>
        <taxon>Winogradskyella</taxon>
    </lineage>
</organism>
<feature type="domain" description="Anti-sigma K factor RskA C-terminal" evidence="3">
    <location>
        <begin position="94"/>
        <end position="247"/>
    </location>
</feature>
<dbReference type="InterPro" id="IPR051474">
    <property type="entry name" value="Anti-sigma-K/W_factor"/>
</dbReference>
<sequence>MMNKKNILENGLLEQYLLGELNAKDCEMIEQALASDTDLKAQFDALEKDFEILGLENAITPPKSIKHQLIQDIREAKESNNNTNNGNLKFYMGIAASIAVFLMIGSFWMYNQLNDLKQQLEAVEIEKTELNDKLNTIRKQIENENALFAILRHPDTEQYILKGNTLMPNGKVVSYVNHSNKTVLINTERLPKLDKEHDYQMWADVEGEMINMGVIAKDQNLMAMNYIDYAESLNITIEPAGGNEHPTVSQLVTNVYLK</sequence>
<proteinExistence type="predicted"/>
<keyword evidence="5" id="KW-1185">Reference proteome</keyword>
<dbReference type="InterPro" id="IPR018764">
    <property type="entry name" value="RskA_C"/>
</dbReference>
<dbReference type="PANTHER" id="PTHR37461">
    <property type="entry name" value="ANTI-SIGMA-K FACTOR RSKA"/>
    <property type="match status" value="1"/>
</dbReference>
<keyword evidence="2" id="KW-0472">Membrane</keyword>
<dbReference type="PANTHER" id="PTHR37461:SF1">
    <property type="entry name" value="ANTI-SIGMA-K FACTOR RSKA"/>
    <property type="match status" value="1"/>
</dbReference>
<feature type="coiled-coil region" evidence="1">
    <location>
        <begin position="113"/>
        <end position="147"/>
    </location>
</feature>
<keyword evidence="2" id="KW-0812">Transmembrane</keyword>
<reference evidence="4 5" key="1">
    <citation type="submission" date="2023-11" db="EMBL/GenBank/DDBJ databases">
        <title>Winogradskyella pelagius sp. nov., isolated from coastal sediment.</title>
        <authorList>
            <person name="Li F."/>
        </authorList>
    </citation>
    <scope>NUCLEOTIDE SEQUENCE [LARGE SCALE GENOMIC DNA]</scope>
    <source>
        <strain evidence="4 5">KCTC 23502</strain>
    </source>
</reference>
<gene>
    <name evidence="4" type="ORF">SNF14_13665</name>
</gene>
<evidence type="ECO:0000313" key="4">
    <source>
        <dbReference type="EMBL" id="MDY2588391.1"/>
    </source>
</evidence>
<comment type="caution">
    <text evidence="4">The sequence shown here is derived from an EMBL/GenBank/DDBJ whole genome shotgun (WGS) entry which is preliminary data.</text>
</comment>
<accession>A0ABU5EU05</accession>
<keyword evidence="2" id="KW-1133">Transmembrane helix</keyword>
<keyword evidence="1" id="KW-0175">Coiled coil</keyword>
<evidence type="ECO:0000256" key="2">
    <source>
        <dbReference type="SAM" id="Phobius"/>
    </source>
</evidence>
<evidence type="ECO:0000256" key="1">
    <source>
        <dbReference type="SAM" id="Coils"/>
    </source>
</evidence>
<evidence type="ECO:0000259" key="3">
    <source>
        <dbReference type="Pfam" id="PF10099"/>
    </source>
</evidence>
<protein>
    <submittedName>
        <fullName evidence="4">Anti-sigma factor</fullName>
    </submittedName>
</protein>